<dbReference type="EMBL" id="PKPP01000645">
    <property type="protein sequence ID" value="PWA90213.1"/>
    <property type="molecule type" value="Genomic_DNA"/>
</dbReference>
<keyword evidence="1" id="KW-0175">Coiled coil</keyword>
<dbReference type="Proteomes" id="UP000245207">
    <property type="component" value="Unassembled WGS sequence"/>
</dbReference>
<accession>A0A2U1PWY1</accession>
<dbReference type="AlphaFoldDB" id="A0A2U1PWY1"/>
<gene>
    <name evidence="2" type="ORF">CTI12_AA103170</name>
</gene>
<reference evidence="2 3" key="1">
    <citation type="journal article" date="2018" name="Mol. Plant">
        <title>The genome of Artemisia annua provides insight into the evolution of Asteraceae family and artemisinin biosynthesis.</title>
        <authorList>
            <person name="Shen Q."/>
            <person name="Zhang L."/>
            <person name="Liao Z."/>
            <person name="Wang S."/>
            <person name="Yan T."/>
            <person name="Shi P."/>
            <person name="Liu M."/>
            <person name="Fu X."/>
            <person name="Pan Q."/>
            <person name="Wang Y."/>
            <person name="Lv Z."/>
            <person name="Lu X."/>
            <person name="Zhang F."/>
            <person name="Jiang W."/>
            <person name="Ma Y."/>
            <person name="Chen M."/>
            <person name="Hao X."/>
            <person name="Li L."/>
            <person name="Tang Y."/>
            <person name="Lv G."/>
            <person name="Zhou Y."/>
            <person name="Sun X."/>
            <person name="Brodelius P.E."/>
            <person name="Rose J.K.C."/>
            <person name="Tang K."/>
        </authorList>
    </citation>
    <scope>NUCLEOTIDE SEQUENCE [LARGE SCALE GENOMIC DNA]</scope>
    <source>
        <strain evidence="3">cv. Huhao1</strain>
        <tissue evidence="2">Leaf</tissue>
    </source>
</reference>
<name>A0A2U1PWY1_ARTAN</name>
<dbReference type="OrthoDB" id="1926275at2759"/>
<keyword evidence="3" id="KW-1185">Reference proteome</keyword>
<sequence length="218" mass="25064">MDTVSSSLTAISLFCMPLERCCVYSRNLAERMRILHSKMKKLTSKENDLQAEISSAMVNQRKKLRSEIQLWLKNVEKLVMEVRSIDTEVERDPSIDNGCKFVFVTSLKEVVEGWKLKWMSKLSLSKTEAWDLFTSESGPIHKDEIELIAKADVGSDYVKMHDLVRDMAIGIARGRPPLSEKLHDSFFRQMQCLKEIPSLTMLLELRVLDLSRTSHISE</sequence>
<feature type="coiled-coil region" evidence="1">
    <location>
        <begin position="32"/>
        <end position="81"/>
    </location>
</feature>
<evidence type="ECO:0000313" key="2">
    <source>
        <dbReference type="EMBL" id="PWA90213.1"/>
    </source>
</evidence>
<evidence type="ECO:0000256" key="1">
    <source>
        <dbReference type="SAM" id="Coils"/>
    </source>
</evidence>
<proteinExistence type="predicted"/>
<protein>
    <submittedName>
        <fullName evidence="2">Disease resistance protein</fullName>
    </submittedName>
</protein>
<dbReference type="STRING" id="35608.A0A2U1PWY1"/>
<evidence type="ECO:0000313" key="3">
    <source>
        <dbReference type="Proteomes" id="UP000245207"/>
    </source>
</evidence>
<comment type="caution">
    <text evidence="2">The sequence shown here is derived from an EMBL/GenBank/DDBJ whole genome shotgun (WGS) entry which is preliminary data.</text>
</comment>
<organism evidence="2 3">
    <name type="scientific">Artemisia annua</name>
    <name type="common">Sweet wormwood</name>
    <dbReference type="NCBI Taxonomy" id="35608"/>
    <lineage>
        <taxon>Eukaryota</taxon>
        <taxon>Viridiplantae</taxon>
        <taxon>Streptophyta</taxon>
        <taxon>Embryophyta</taxon>
        <taxon>Tracheophyta</taxon>
        <taxon>Spermatophyta</taxon>
        <taxon>Magnoliopsida</taxon>
        <taxon>eudicotyledons</taxon>
        <taxon>Gunneridae</taxon>
        <taxon>Pentapetalae</taxon>
        <taxon>asterids</taxon>
        <taxon>campanulids</taxon>
        <taxon>Asterales</taxon>
        <taxon>Asteraceae</taxon>
        <taxon>Asteroideae</taxon>
        <taxon>Anthemideae</taxon>
        <taxon>Artemisiinae</taxon>
        <taxon>Artemisia</taxon>
    </lineage>
</organism>